<dbReference type="GO" id="GO:0008270">
    <property type="term" value="F:zinc ion binding"/>
    <property type="evidence" value="ECO:0007669"/>
    <property type="project" value="InterPro"/>
</dbReference>
<feature type="region of interest" description="Disordered" evidence="3">
    <location>
        <begin position="14"/>
        <end position="36"/>
    </location>
</feature>
<name>A0A7M2J6G7_PSEFL</name>
<dbReference type="InterPro" id="IPR050206">
    <property type="entry name" value="FtsK/SpoIIIE/SftA"/>
</dbReference>
<dbReference type="Pfam" id="PF09397">
    <property type="entry name" value="FtsK_gamma"/>
    <property type="match status" value="1"/>
</dbReference>
<protein>
    <recommendedName>
        <fullName evidence="4">FtsK gamma domain-containing protein</fullName>
    </recommendedName>
</protein>
<dbReference type="AlphaFoldDB" id="A0A7M2J6G7"/>
<reference evidence="5 6" key="1">
    <citation type="submission" date="2020-10" db="EMBL/GenBank/DDBJ databases">
        <title>Complete genome sequence of a novel Pseudomonas fluorescens strain isolated from the flower of kumarahou (Pomaderris kumeraho).</title>
        <authorList>
            <person name="Summers M.C."/>
            <person name="Nowak V."/>
            <person name="Fairhurst M.J."/>
            <person name="Owen J.G."/>
            <person name="Gerth M.L."/>
            <person name="Patrick W.M."/>
        </authorList>
    </citation>
    <scope>NUCLEOTIDE SEQUENCE [LARGE SCALE GENOMIC DNA]</scope>
    <source>
        <strain evidence="5 6">KF1</strain>
    </source>
</reference>
<feature type="domain" description="FtsK gamma" evidence="4">
    <location>
        <begin position="40"/>
        <end position="105"/>
    </location>
</feature>
<gene>
    <name evidence="5" type="ORF">IM720_28175</name>
</gene>
<dbReference type="InterPro" id="IPR036388">
    <property type="entry name" value="WH-like_DNA-bd_sf"/>
</dbReference>
<evidence type="ECO:0000256" key="1">
    <source>
        <dbReference type="ARBA" id="ARBA00022723"/>
    </source>
</evidence>
<evidence type="ECO:0000256" key="2">
    <source>
        <dbReference type="ARBA" id="ARBA00022801"/>
    </source>
</evidence>
<dbReference type="Gene3D" id="1.10.10.10">
    <property type="entry name" value="Winged helix-like DNA-binding domain superfamily/Winged helix DNA-binding domain"/>
    <property type="match status" value="1"/>
</dbReference>
<evidence type="ECO:0000259" key="4">
    <source>
        <dbReference type="SMART" id="SM00843"/>
    </source>
</evidence>
<accession>A0A7M2J6G7</accession>
<dbReference type="GO" id="GO:0016818">
    <property type="term" value="F:hydrolase activity, acting on acid anhydrides, in phosphorus-containing anhydrides"/>
    <property type="evidence" value="ECO:0007669"/>
    <property type="project" value="InterPro"/>
</dbReference>
<dbReference type="InterPro" id="IPR036390">
    <property type="entry name" value="WH_DNA-bd_sf"/>
</dbReference>
<evidence type="ECO:0000313" key="6">
    <source>
        <dbReference type="Proteomes" id="UP000593833"/>
    </source>
</evidence>
<dbReference type="PANTHER" id="PTHR22683">
    <property type="entry name" value="SPORULATION PROTEIN RELATED"/>
    <property type="match status" value="1"/>
</dbReference>
<keyword evidence="1" id="KW-0479">Metal-binding</keyword>
<dbReference type="SUPFAM" id="SSF46785">
    <property type="entry name" value="Winged helix' DNA-binding domain"/>
    <property type="match status" value="1"/>
</dbReference>
<dbReference type="Pfam" id="PF08797">
    <property type="entry name" value="HIRAN"/>
    <property type="match status" value="1"/>
</dbReference>
<feature type="region of interest" description="Disordered" evidence="3">
    <location>
        <begin position="110"/>
        <end position="134"/>
    </location>
</feature>
<dbReference type="EMBL" id="CP063233">
    <property type="protein sequence ID" value="QOU04520.1"/>
    <property type="molecule type" value="Genomic_DNA"/>
</dbReference>
<keyword evidence="2" id="KW-0378">Hydrolase</keyword>
<dbReference type="Gene3D" id="3.30.70.2330">
    <property type="match status" value="1"/>
</dbReference>
<dbReference type="InterPro" id="IPR014905">
    <property type="entry name" value="HIRAN"/>
</dbReference>
<dbReference type="SMART" id="SM00843">
    <property type="entry name" value="Ftsk_gamma"/>
    <property type="match status" value="1"/>
</dbReference>
<sequence length="264" mass="29053">MSWFDRLFHFSRTNDIPQPTSRPRPPRNEPPKPAVIGSYSDIGDPLYIQAISFVLDARRASISGVQRHLKIGYNRAARFIEAMEFDGFVSPLNAAGERRLLSTEERSAHLLGRTGQKPGSPNAELEQKPTRSKALPCPERVEIPPLTGRIKGTRDIGFDIVGESHYQAALRTLRNSRCLAEDNDFEAFIVTEPNNPHDANACAVFIDGFKVGYLPREAAASFVAQIGDQGIHGVSCFQLRAKLVGGYGTKLKIGVMVNLPPGDE</sequence>
<dbReference type="GO" id="GO:0003676">
    <property type="term" value="F:nucleic acid binding"/>
    <property type="evidence" value="ECO:0007669"/>
    <property type="project" value="InterPro"/>
</dbReference>
<evidence type="ECO:0000313" key="5">
    <source>
        <dbReference type="EMBL" id="QOU04520.1"/>
    </source>
</evidence>
<dbReference type="PANTHER" id="PTHR22683:SF41">
    <property type="entry name" value="DNA TRANSLOCASE FTSK"/>
    <property type="match status" value="1"/>
</dbReference>
<dbReference type="Proteomes" id="UP000593833">
    <property type="component" value="Chromosome"/>
</dbReference>
<dbReference type="InterPro" id="IPR018541">
    <property type="entry name" value="Ftsk_gamma"/>
</dbReference>
<proteinExistence type="predicted"/>
<evidence type="ECO:0000256" key="3">
    <source>
        <dbReference type="SAM" id="MobiDB-lite"/>
    </source>
</evidence>
<organism evidence="5 6">
    <name type="scientific">Pseudomonas fluorescens</name>
    <dbReference type="NCBI Taxonomy" id="294"/>
    <lineage>
        <taxon>Bacteria</taxon>
        <taxon>Pseudomonadati</taxon>
        <taxon>Pseudomonadota</taxon>
        <taxon>Gammaproteobacteria</taxon>
        <taxon>Pseudomonadales</taxon>
        <taxon>Pseudomonadaceae</taxon>
        <taxon>Pseudomonas</taxon>
    </lineage>
</organism>
<dbReference type="RefSeq" id="WP_020301990.1">
    <property type="nucleotide sequence ID" value="NZ_CP063233.1"/>
</dbReference>